<dbReference type="EMBL" id="JBHTAJ010000007">
    <property type="protein sequence ID" value="MFC7178907.1"/>
    <property type="molecule type" value="Genomic_DNA"/>
</dbReference>
<protein>
    <submittedName>
        <fullName evidence="2">TfuA-like protein</fullName>
    </submittedName>
</protein>
<accession>A0ABW2FS99</accession>
<dbReference type="Proteomes" id="UP001596435">
    <property type="component" value="Unassembled WGS sequence"/>
</dbReference>
<feature type="domain" description="TfuA-like core" evidence="1">
    <location>
        <begin position="60"/>
        <end position="176"/>
    </location>
</feature>
<proteinExistence type="predicted"/>
<name>A0ABW2FS99_9ACTN</name>
<gene>
    <name evidence="2" type="ORF">ACFQMG_04935</name>
</gene>
<dbReference type="InterPro" id="IPR012924">
    <property type="entry name" value="TfuA_core"/>
</dbReference>
<comment type="caution">
    <text evidence="2">The sequence shown here is derived from an EMBL/GenBank/DDBJ whole genome shotgun (WGS) entry which is preliminary data.</text>
</comment>
<dbReference type="Pfam" id="PF07812">
    <property type="entry name" value="TfuA"/>
    <property type="match status" value="1"/>
</dbReference>
<evidence type="ECO:0000313" key="3">
    <source>
        <dbReference type="Proteomes" id="UP001596435"/>
    </source>
</evidence>
<evidence type="ECO:0000259" key="1">
    <source>
        <dbReference type="Pfam" id="PF07812"/>
    </source>
</evidence>
<reference evidence="3" key="1">
    <citation type="journal article" date="2019" name="Int. J. Syst. Evol. Microbiol.">
        <title>The Global Catalogue of Microorganisms (GCM) 10K type strain sequencing project: providing services to taxonomists for standard genome sequencing and annotation.</title>
        <authorList>
            <consortium name="The Broad Institute Genomics Platform"/>
            <consortium name="The Broad Institute Genome Sequencing Center for Infectious Disease"/>
            <person name="Wu L."/>
            <person name="Ma J."/>
        </authorList>
    </citation>
    <scope>NUCLEOTIDE SEQUENCE [LARGE SCALE GENOMIC DNA]</scope>
    <source>
        <strain evidence="3">CGMCC 1.12859</strain>
    </source>
</reference>
<dbReference type="RefSeq" id="WP_345704939.1">
    <property type="nucleotide sequence ID" value="NZ_BAABKV010000001.1"/>
</dbReference>
<keyword evidence="3" id="KW-1185">Reference proteome</keyword>
<sequence length="234" mass="25628">MAVKLTVYAGSSLLPGDAEKLRESADTLGVDLVMQPPIIRGDLLRTPTEGRWNNRTLILDGQFGQNLSVSVTEIREYLGRGLYLAGASSMGALRAVECRTLGMVQHGWVCEQYRTGRVEADAEVALLMDPITSEALTVPLINVRWLLRELGERGELDAATAATALEVAHRVSYRARIPEALANAFRRTLPADTAGLLARQLEPDALPHWDRKRLDGIDAVEAELHALARFPSHA</sequence>
<evidence type="ECO:0000313" key="2">
    <source>
        <dbReference type="EMBL" id="MFC7178907.1"/>
    </source>
</evidence>
<organism evidence="2 3">
    <name type="scientific">Kitasatospora paranensis</name>
    <dbReference type="NCBI Taxonomy" id="258053"/>
    <lineage>
        <taxon>Bacteria</taxon>
        <taxon>Bacillati</taxon>
        <taxon>Actinomycetota</taxon>
        <taxon>Actinomycetes</taxon>
        <taxon>Kitasatosporales</taxon>
        <taxon>Streptomycetaceae</taxon>
        <taxon>Kitasatospora</taxon>
    </lineage>
</organism>